<evidence type="ECO:0000256" key="1">
    <source>
        <dbReference type="PIRNR" id="PIRNR038959"/>
    </source>
</evidence>
<dbReference type="PIRSF" id="PIRSF038959">
    <property type="entry name" value="SdpI"/>
    <property type="match status" value="1"/>
</dbReference>
<protein>
    <recommendedName>
        <fullName evidence="1">Immunity protein SdpI</fullName>
    </recommendedName>
</protein>
<dbReference type="PANTHER" id="PTHR37810">
    <property type="entry name" value="IMMUNITY PROTEIN SDPI"/>
    <property type="match status" value="1"/>
</dbReference>
<dbReference type="InterPro" id="IPR026272">
    <property type="entry name" value="SdpI"/>
</dbReference>
<evidence type="ECO:0000256" key="2">
    <source>
        <dbReference type="SAM" id="Phobius"/>
    </source>
</evidence>
<dbReference type="InterPro" id="IPR012867">
    <property type="entry name" value="DUF1648"/>
</dbReference>
<feature type="transmembrane region" description="Helical" evidence="2">
    <location>
        <begin position="160"/>
        <end position="178"/>
    </location>
</feature>
<sequence>MKKHIFSLSLILINLLVWVIAYPHISDQVPIHWSSSGEVDRYASKMEAMLTAMGLLVVVYILMAVTPKVDPRKKNYRMFSKTYDILINAMMVLFSLINILMVLSGMGYDLPTSSIVPVLVGALLIIIGNYLPRVRPNFFMGIKNPWTLSSDAIWKKTHRFGAKVFTIAGIFIAADGLFTIGENVILPIILLTVIAPYVYSYMLFRKENGMNG</sequence>
<dbReference type="Pfam" id="PF07853">
    <property type="entry name" value="DUF1648"/>
    <property type="match status" value="1"/>
</dbReference>
<dbReference type="EMBL" id="CP021920">
    <property type="protein sequence ID" value="ASB87538.1"/>
    <property type="molecule type" value="Genomic_DNA"/>
</dbReference>
<name>A0ABN5AA83_9BACI</name>
<keyword evidence="1 2" id="KW-0472">Membrane</keyword>
<dbReference type="RefSeq" id="WP_006637419.1">
    <property type="nucleotide sequence ID" value="NZ_CABJEH010000007.1"/>
</dbReference>
<feature type="transmembrane region" description="Helical" evidence="2">
    <location>
        <begin position="85"/>
        <end position="108"/>
    </location>
</feature>
<evidence type="ECO:0000259" key="3">
    <source>
        <dbReference type="Pfam" id="PF07853"/>
    </source>
</evidence>
<keyword evidence="2" id="KW-1133">Transmembrane helix</keyword>
<feature type="transmembrane region" description="Helical" evidence="2">
    <location>
        <begin position="114"/>
        <end position="131"/>
    </location>
</feature>
<dbReference type="GeneID" id="92851932"/>
<accession>A0ABN5AA83</accession>
<feature type="domain" description="DUF1648" evidence="3">
    <location>
        <begin position="10"/>
        <end position="51"/>
    </location>
</feature>
<keyword evidence="5" id="KW-1185">Reference proteome</keyword>
<organism evidence="4 5">
    <name type="scientific">Bacillus sonorensis</name>
    <dbReference type="NCBI Taxonomy" id="119858"/>
    <lineage>
        <taxon>Bacteria</taxon>
        <taxon>Bacillati</taxon>
        <taxon>Bacillota</taxon>
        <taxon>Bacilli</taxon>
        <taxon>Bacillales</taxon>
        <taxon>Bacillaceae</taxon>
        <taxon>Bacillus</taxon>
    </lineage>
</organism>
<comment type="subcellular location">
    <subcellularLocation>
        <location evidence="1">Membrane</location>
    </subcellularLocation>
</comment>
<gene>
    <name evidence="4" type="ORF">S101395_00984</name>
</gene>
<dbReference type="Pfam" id="PF13630">
    <property type="entry name" value="SdpI"/>
    <property type="match status" value="1"/>
</dbReference>
<evidence type="ECO:0000313" key="5">
    <source>
        <dbReference type="Proteomes" id="UP000196877"/>
    </source>
</evidence>
<reference evidence="4 5" key="1">
    <citation type="submission" date="2017-06" db="EMBL/GenBank/DDBJ databases">
        <title>Genome sequence of Bacillus sonorensis strain SRCM101395.</title>
        <authorList>
            <person name="Cho S.H."/>
        </authorList>
    </citation>
    <scope>NUCLEOTIDE SEQUENCE [LARGE SCALE GENOMIC DNA]</scope>
    <source>
        <strain evidence="4 5">SRCM101395</strain>
    </source>
</reference>
<proteinExistence type="predicted"/>
<dbReference type="InterPro" id="IPR025962">
    <property type="entry name" value="SdpI/YhfL"/>
</dbReference>
<comment type="function">
    <text evidence="1">Immunity protein that provides protection for the cell against the toxic effects of SDP, its own SdpC-derived killing factor, and that functions as a receptor/signal transduction protein as well. Once SDP accumulates in the extracellular milieu, SdpI binds to SDP, causing sequestration of SdpR at the bacterial membrane.</text>
</comment>
<dbReference type="Proteomes" id="UP000196877">
    <property type="component" value="Chromosome"/>
</dbReference>
<feature type="transmembrane region" description="Helical" evidence="2">
    <location>
        <begin position="184"/>
        <end position="204"/>
    </location>
</feature>
<keyword evidence="2" id="KW-0812">Transmembrane</keyword>
<dbReference type="PANTHER" id="PTHR37810:SF5">
    <property type="entry name" value="IMMUNITY PROTEIN SDPI"/>
    <property type="match status" value="1"/>
</dbReference>
<evidence type="ECO:0000313" key="4">
    <source>
        <dbReference type="EMBL" id="ASB87538.1"/>
    </source>
</evidence>
<feature type="transmembrane region" description="Helical" evidence="2">
    <location>
        <begin position="45"/>
        <end position="65"/>
    </location>
</feature>